<feature type="compositionally biased region" description="Basic and acidic residues" evidence="1">
    <location>
        <begin position="16"/>
        <end position="31"/>
    </location>
</feature>
<dbReference type="OrthoDB" id="6267237at2"/>
<dbReference type="AlphaFoldDB" id="A0A3L8PWN1"/>
<gene>
    <name evidence="2" type="ORF">D5018_10420</name>
</gene>
<comment type="caution">
    <text evidence="2">The sequence shown here is derived from an EMBL/GenBank/DDBJ whole genome shotgun (WGS) entry which is preliminary data.</text>
</comment>
<accession>A0A3L8PWN1</accession>
<evidence type="ECO:0000256" key="1">
    <source>
        <dbReference type="SAM" id="MobiDB-lite"/>
    </source>
</evidence>
<protein>
    <submittedName>
        <fullName evidence="2">Uncharacterized protein</fullName>
    </submittedName>
</protein>
<sequence length="153" mass="17459">MSNSINVNRSEQVTSSEHESKDKKADPQSREVRHFKELFNPFHHKQDEFEMDDSKNKNITKTTKSILSHDGGVCKLGGAEVSRQGDMLCYRMLNGPMTGLIIQANYDKRGIRLSLHPKNERQAKAINNAMPKIVENLKGRKHHVHINVQASRE</sequence>
<feature type="compositionally biased region" description="Polar residues" evidence="1">
    <location>
        <begin position="1"/>
        <end position="15"/>
    </location>
</feature>
<name>A0A3L8PWN1_9GAMM</name>
<evidence type="ECO:0000313" key="2">
    <source>
        <dbReference type="EMBL" id="RLV59774.1"/>
    </source>
</evidence>
<dbReference type="EMBL" id="QZEI01000027">
    <property type="protein sequence ID" value="RLV59774.1"/>
    <property type="molecule type" value="Genomic_DNA"/>
</dbReference>
<reference evidence="2 3" key="1">
    <citation type="submission" date="2018-09" db="EMBL/GenBank/DDBJ databases">
        <title>Phylogeny of the Shewanellaceae, and recommendation for two new genera, Pseudoshewanella and Parashewanella.</title>
        <authorList>
            <person name="Wang G."/>
        </authorList>
    </citation>
    <scope>NUCLEOTIDE SEQUENCE [LARGE SCALE GENOMIC DNA]</scope>
    <source>
        <strain evidence="2 3">C51</strain>
    </source>
</reference>
<feature type="region of interest" description="Disordered" evidence="1">
    <location>
        <begin position="1"/>
        <end position="31"/>
    </location>
</feature>
<dbReference type="Proteomes" id="UP000281474">
    <property type="component" value="Unassembled WGS sequence"/>
</dbReference>
<dbReference type="RefSeq" id="WP_121838943.1">
    <property type="nucleotide sequence ID" value="NZ_ML014776.1"/>
</dbReference>
<evidence type="ECO:0000313" key="3">
    <source>
        <dbReference type="Proteomes" id="UP000281474"/>
    </source>
</evidence>
<keyword evidence="3" id="KW-1185">Reference proteome</keyword>
<organism evidence="2 3">
    <name type="scientific">Parashewanella curva</name>
    <dbReference type="NCBI Taxonomy" id="2338552"/>
    <lineage>
        <taxon>Bacteria</taxon>
        <taxon>Pseudomonadati</taxon>
        <taxon>Pseudomonadota</taxon>
        <taxon>Gammaproteobacteria</taxon>
        <taxon>Alteromonadales</taxon>
        <taxon>Shewanellaceae</taxon>
        <taxon>Parashewanella</taxon>
    </lineage>
</organism>
<proteinExistence type="predicted"/>